<evidence type="ECO:0000256" key="8">
    <source>
        <dbReference type="ARBA" id="ARBA00024327"/>
    </source>
</evidence>
<dbReference type="RefSeq" id="WP_093920296.1">
    <property type="nucleotide sequence ID" value="NZ_FONW01000006.1"/>
</dbReference>
<keyword evidence="5 14" id="KW-0408">Iron</keyword>
<feature type="active site" description="Nucleophile; cysteine thiosulfonate intermediate" evidence="14">
    <location>
        <position position="230"/>
    </location>
</feature>
<evidence type="ECO:0000313" key="17">
    <source>
        <dbReference type="Proteomes" id="UP000198964"/>
    </source>
</evidence>
<evidence type="ECO:0000256" key="4">
    <source>
        <dbReference type="ARBA" id="ARBA00023002"/>
    </source>
</evidence>
<dbReference type="NCBIfam" id="NF002537">
    <property type="entry name" value="PRK02090.1"/>
    <property type="match status" value="1"/>
</dbReference>
<dbReference type="Proteomes" id="UP000198964">
    <property type="component" value="Unassembled WGS sequence"/>
</dbReference>
<dbReference type="AlphaFoldDB" id="A0A1I2IP16"/>
<evidence type="ECO:0000256" key="11">
    <source>
        <dbReference type="ARBA" id="ARBA00030894"/>
    </source>
</evidence>
<evidence type="ECO:0000256" key="9">
    <source>
        <dbReference type="ARBA" id="ARBA00024386"/>
    </source>
</evidence>
<dbReference type="STRING" id="655355.SAMN05216283_106165"/>
<keyword evidence="6 14" id="KW-0411">Iron-sulfur</keyword>
<dbReference type="GO" id="GO:0004604">
    <property type="term" value="F:phosphoadenylyl-sulfate reductase (thioredoxin) activity"/>
    <property type="evidence" value="ECO:0007669"/>
    <property type="project" value="UniProtKB-UniRule"/>
</dbReference>
<gene>
    <name evidence="14" type="primary">cysH</name>
    <name evidence="16" type="ORF">SAMN05216283_106165</name>
</gene>
<comment type="catalytic activity">
    <reaction evidence="13 14">
        <text>[thioredoxin]-disulfide + sulfite + AMP + 2 H(+) = adenosine 5'-phosphosulfate + [thioredoxin]-dithiol</text>
        <dbReference type="Rhea" id="RHEA:21976"/>
        <dbReference type="Rhea" id="RHEA-COMP:10698"/>
        <dbReference type="Rhea" id="RHEA-COMP:10700"/>
        <dbReference type="ChEBI" id="CHEBI:15378"/>
        <dbReference type="ChEBI" id="CHEBI:17359"/>
        <dbReference type="ChEBI" id="CHEBI:29950"/>
        <dbReference type="ChEBI" id="CHEBI:50058"/>
        <dbReference type="ChEBI" id="CHEBI:58243"/>
        <dbReference type="ChEBI" id="CHEBI:456215"/>
        <dbReference type="EC" id="1.8.4.10"/>
    </reaction>
</comment>
<dbReference type="InterPro" id="IPR002500">
    <property type="entry name" value="PAPS_reduct_dom"/>
</dbReference>
<dbReference type="PIRSF" id="PIRSF000857">
    <property type="entry name" value="PAPS_reductase"/>
    <property type="match status" value="1"/>
</dbReference>
<dbReference type="NCBIfam" id="TIGR02055">
    <property type="entry name" value="APS_reductase"/>
    <property type="match status" value="1"/>
</dbReference>
<dbReference type="EMBL" id="FONW01000006">
    <property type="protein sequence ID" value="SFF44152.1"/>
    <property type="molecule type" value="Genomic_DNA"/>
</dbReference>
<dbReference type="GO" id="GO:0070814">
    <property type="term" value="P:hydrogen sulfide biosynthetic process"/>
    <property type="evidence" value="ECO:0007669"/>
    <property type="project" value="UniProtKB-UniRule"/>
</dbReference>
<evidence type="ECO:0000256" key="13">
    <source>
        <dbReference type="ARBA" id="ARBA00048441"/>
    </source>
</evidence>
<keyword evidence="17" id="KW-1185">Reference proteome</keyword>
<feature type="binding site" evidence="14">
    <location>
        <position position="202"/>
    </location>
    <ligand>
        <name>[4Fe-4S] cluster</name>
        <dbReference type="ChEBI" id="CHEBI:49883"/>
    </ligand>
</feature>
<dbReference type="GO" id="GO:0019379">
    <property type="term" value="P:sulfate assimilation, phosphoadenylyl sulfate reduction by phosphoadenylyl-sulfate reductase (thioredoxin)"/>
    <property type="evidence" value="ECO:0007669"/>
    <property type="project" value="UniProtKB-UniRule"/>
</dbReference>
<dbReference type="CDD" id="cd23945">
    <property type="entry name" value="PAPS_reductase"/>
    <property type="match status" value="1"/>
</dbReference>
<keyword evidence="4 14" id="KW-0560">Oxidoreductase</keyword>
<dbReference type="GO" id="GO:0051539">
    <property type="term" value="F:4 iron, 4 sulfur cluster binding"/>
    <property type="evidence" value="ECO:0007669"/>
    <property type="project" value="UniProtKB-UniRule"/>
</dbReference>
<comment type="subcellular location">
    <subcellularLocation>
        <location evidence="14">Cytoplasm</location>
    </subcellularLocation>
</comment>
<evidence type="ECO:0000256" key="1">
    <source>
        <dbReference type="ARBA" id="ARBA00009732"/>
    </source>
</evidence>
<evidence type="ECO:0000313" key="16">
    <source>
        <dbReference type="EMBL" id="SFF44152.1"/>
    </source>
</evidence>
<evidence type="ECO:0000256" key="7">
    <source>
        <dbReference type="ARBA" id="ARBA00024298"/>
    </source>
</evidence>
<proteinExistence type="inferred from homology"/>
<evidence type="ECO:0000256" key="6">
    <source>
        <dbReference type="ARBA" id="ARBA00023014"/>
    </source>
</evidence>
<feature type="binding site" evidence="14">
    <location>
        <position position="120"/>
    </location>
    <ligand>
        <name>[4Fe-4S] cluster</name>
        <dbReference type="ChEBI" id="CHEBI:49883"/>
    </ligand>
</feature>
<dbReference type="Pfam" id="PF01507">
    <property type="entry name" value="PAPS_reduct"/>
    <property type="match status" value="1"/>
</dbReference>
<comment type="function">
    <text evidence="7 14">Catalyzes the formation of sulfite from adenosine 5'-phosphosulfate (APS) using thioredoxin as an electron donor.</text>
</comment>
<evidence type="ECO:0000256" key="10">
    <source>
        <dbReference type="ARBA" id="ARBA00029514"/>
    </source>
</evidence>
<dbReference type="GO" id="GO:0005737">
    <property type="term" value="C:cytoplasm"/>
    <property type="evidence" value="ECO:0007669"/>
    <property type="project" value="UniProtKB-SubCell"/>
</dbReference>
<comment type="pathway">
    <text evidence="8 14">Sulfur metabolism; hydrogen sulfide biosynthesis; sulfite from sulfate.</text>
</comment>
<evidence type="ECO:0000256" key="3">
    <source>
        <dbReference type="ARBA" id="ARBA00022723"/>
    </source>
</evidence>
<evidence type="ECO:0000256" key="14">
    <source>
        <dbReference type="HAMAP-Rule" id="MF_00063"/>
    </source>
</evidence>
<feature type="domain" description="Phosphoadenosine phosphosulphate reductase" evidence="15">
    <location>
        <begin position="34"/>
        <end position="208"/>
    </location>
</feature>
<name>A0A1I2IP16_9BACT</name>
<dbReference type="Gene3D" id="3.40.50.620">
    <property type="entry name" value="HUPs"/>
    <property type="match status" value="1"/>
</dbReference>
<reference evidence="16 17" key="1">
    <citation type="submission" date="2016-10" db="EMBL/GenBank/DDBJ databases">
        <authorList>
            <person name="de Groot N.N."/>
        </authorList>
    </citation>
    <scope>NUCLEOTIDE SEQUENCE [LARGE SCALE GENOMIC DNA]</scope>
    <source>
        <strain evidence="16 17">CGMCC 1.9156</strain>
    </source>
</reference>
<evidence type="ECO:0000259" key="15">
    <source>
        <dbReference type="Pfam" id="PF01507"/>
    </source>
</evidence>
<feature type="binding site" evidence="14">
    <location>
        <position position="119"/>
    </location>
    <ligand>
        <name>[4Fe-4S] cluster</name>
        <dbReference type="ChEBI" id="CHEBI:49883"/>
    </ligand>
</feature>
<accession>A0A1I2IP16</accession>
<comment type="cofactor">
    <cofactor evidence="14">
        <name>[4Fe-4S] cluster</name>
        <dbReference type="ChEBI" id="CHEBI:49883"/>
    </cofactor>
    <text evidence="14">Binds 1 [4Fe-4S] cluster per subunit.</text>
</comment>
<keyword evidence="2 14" id="KW-0963">Cytoplasm</keyword>
<dbReference type="GO" id="GO:0046872">
    <property type="term" value="F:metal ion binding"/>
    <property type="evidence" value="ECO:0007669"/>
    <property type="project" value="UniProtKB-KW"/>
</dbReference>
<dbReference type="GO" id="GO:0019344">
    <property type="term" value="P:cysteine biosynthetic process"/>
    <property type="evidence" value="ECO:0007669"/>
    <property type="project" value="InterPro"/>
</dbReference>
<evidence type="ECO:0000256" key="5">
    <source>
        <dbReference type="ARBA" id="ARBA00023004"/>
    </source>
</evidence>
<evidence type="ECO:0000256" key="12">
    <source>
        <dbReference type="ARBA" id="ARBA00032041"/>
    </source>
</evidence>
<keyword evidence="3 14" id="KW-0479">Metal-binding</keyword>
<dbReference type="PANTHER" id="PTHR46482:SF9">
    <property type="entry name" value="5'-ADENYLYLSULFATE REDUCTASE 1, CHLOROPLASTIC"/>
    <property type="match status" value="1"/>
</dbReference>
<dbReference type="InterPro" id="IPR014729">
    <property type="entry name" value="Rossmann-like_a/b/a_fold"/>
</dbReference>
<dbReference type="InterPro" id="IPR011798">
    <property type="entry name" value="APS_reductase"/>
</dbReference>
<dbReference type="NCBIfam" id="TIGR00434">
    <property type="entry name" value="cysH"/>
    <property type="match status" value="1"/>
</dbReference>
<dbReference type="GO" id="GO:0043866">
    <property type="term" value="F:adenylyl-sulfate reductase (thioredoxin) activity"/>
    <property type="evidence" value="ECO:0007669"/>
    <property type="project" value="UniProtKB-EC"/>
</dbReference>
<comment type="similarity">
    <text evidence="1 14">Belongs to the PAPS reductase family. CysH subfamily.</text>
</comment>
<dbReference type="HAMAP" id="MF_00063">
    <property type="entry name" value="CysH"/>
    <property type="match status" value="1"/>
</dbReference>
<dbReference type="EC" id="1.8.4.10" evidence="9 14"/>
<evidence type="ECO:0000256" key="2">
    <source>
        <dbReference type="ARBA" id="ARBA00022490"/>
    </source>
</evidence>
<sequence>MVTSKTAADLNIEFKEKEIVETLQSLADKFPGKVVFTTSFGIEDQVITDYIFKNNIPIKVVTLDTGRLFEETYKVYNRTIEKYQKSIQPFYPKNEDLEQFVAEKGPNSFYLSVENRKQCCHIRKVEPLGRALKGMACWITGLRASQSNNRHDLEQFVWDGGFEIVKFNPLLDWSLDDCRTYVKENQVPYNVLHDRGFVSIGCAPCTRAIKPGEDFRAGRWWWENNSKKECGLHTH</sequence>
<dbReference type="SUPFAM" id="SSF52402">
    <property type="entry name" value="Adenine nucleotide alpha hydrolases-like"/>
    <property type="match status" value="1"/>
</dbReference>
<organism evidence="16 17">
    <name type="scientific">Sunxiuqinia elliptica</name>
    <dbReference type="NCBI Taxonomy" id="655355"/>
    <lineage>
        <taxon>Bacteria</taxon>
        <taxon>Pseudomonadati</taxon>
        <taxon>Bacteroidota</taxon>
        <taxon>Bacteroidia</taxon>
        <taxon>Marinilabiliales</taxon>
        <taxon>Prolixibacteraceae</taxon>
        <taxon>Sunxiuqinia</taxon>
    </lineage>
</organism>
<dbReference type="InterPro" id="IPR004511">
    <property type="entry name" value="PAPS/APS_Rdtase"/>
</dbReference>
<protein>
    <recommendedName>
        <fullName evidence="10 14">Adenosine 5'-phosphosulfate reductase</fullName>
        <shortName evidence="14">APS reductase</shortName>
        <ecNumber evidence="9 14">1.8.4.10</ecNumber>
    </recommendedName>
    <alternativeName>
        <fullName evidence="12 14">5'-adenylylsulfate reductase</fullName>
    </alternativeName>
    <alternativeName>
        <fullName evidence="11 14">Thioredoxin-dependent 5'-adenylylsulfate reductase</fullName>
    </alternativeName>
</protein>
<dbReference type="PANTHER" id="PTHR46482">
    <property type="entry name" value="5'-ADENYLYLSULFATE REDUCTASE 3, CHLOROPLASTIC"/>
    <property type="match status" value="1"/>
</dbReference>
<feature type="binding site" evidence="14">
    <location>
        <position position="205"/>
    </location>
    <ligand>
        <name>[4Fe-4S] cluster</name>
        <dbReference type="ChEBI" id="CHEBI:49883"/>
    </ligand>
</feature>